<dbReference type="InterPro" id="IPR037277">
    <property type="entry name" value="Granulin_sf"/>
</dbReference>
<proteinExistence type="predicted"/>
<organism evidence="4 5">
    <name type="scientific">Oedothorax gibbosus</name>
    <dbReference type="NCBI Taxonomy" id="931172"/>
    <lineage>
        <taxon>Eukaryota</taxon>
        <taxon>Metazoa</taxon>
        <taxon>Ecdysozoa</taxon>
        <taxon>Arthropoda</taxon>
        <taxon>Chelicerata</taxon>
        <taxon>Arachnida</taxon>
        <taxon>Araneae</taxon>
        <taxon>Araneomorphae</taxon>
        <taxon>Entelegynae</taxon>
        <taxon>Araneoidea</taxon>
        <taxon>Linyphiidae</taxon>
        <taxon>Erigoninae</taxon>
        <taxon>Oedothorax</taxon>
    </lineage>
</organism>
<dbReference type="AlphaFoldDB" id="A0AAV6UHW2"/>
<feature type="transmembrane region" description="Helical" evidence="2">
    <location>
        <begin position="28"/>
        <end position="48"/>
    </location>
</feature>
<protein>
    <recommendedName>
        <fullName evidence="3">Granulins domain-containing protein</fullName>
    </recommendedName>
</protein>
<keyword evidence="1" id="KW-1015">Disulfide bond</keyword>
<dbReference type="Pfam" id="PF00396">
    <property type="entry name" value="Granulin"/>
    <property type="match status" value="1"/>
</dbReference>
<accession>A0AAV6UHW2</accession>
<comment type="caution">
    <text evidence="4">The sequence shown here is derived from an EMBL/GenBank/DDBJ whole genome shotgun (WGS) entry which is preliminary data.</text>
</comment>
<keyword evidence="2" id="KW-0472">Membrane</keyword>
<evidence type="ECO:0000259" key="3">
    <source>
        <dbReference type="PROSITE" id="PS00799"/>
    </source>
</evidence>
<keyword evidence="2" id="KW-1133">Transmembrane helix</keyword>
<dbReference type="Gene3D" id="2.10.25.160">
    <property type="entry name" value="Granulin"/>
    <property type="match status" value="1"/>
</dbReference>
<keyword evidence="2" id="KW-0812">Transmembrane</keyword>
<keyword evidence="5" id="KW-1185">Reference proteome</keyword>
<evidence type="ECO:0000313" key="4">
    <source>
        <dbReference type="EMBL" id="KAG8182881.1"/>
    </source>
</evidence>
<dbReference type="InterPro" id="IPR000118">
    <property type="entry name" value="Granulin"/>
</dbReference>
<reference evidence="4 5" key="1">
    <citation type="journal article" date="2022" name="Nat. Ecol. Evol.">
        <title>A masculinizing supergene underlies an exaggerated male reproductive morph in a spider.</title>
        <authorList>
            <person name="Hendrickx F."/>
            <person name="De Corte Z."/>
            <person name="Sonet G."/>
            <person name="Van Belleghem S.M."/>
            <person name="Kostlbacher S."/>
            <person name="Vangestel C."/>
        </authorList>
    </citation>
    <scope>NUCLEOTIDE SEQUENCE [LARGE SCALE GENOMIC DNA]</scope>
    <source>
        <strain evidence="4">W744_W776</strain>
    </source>
</reference>
<dbReference type="Proteomes" id="UP000827092">
    <property type="component" value="Unassembled WGS sequence"/>
</dbReference>
<sequence length="128" mass="14082">MGLSSKDPRFAFDKQNYTYHVTCQFLEMPSLLILIFALGIYSSVFVYGRPENVCEPGQTCYTVPPDRYSSCPAVTPVSCSDLQHCCAFQCCPDSLHCCPQGTHCSPNSQNCIQGHMQYPANASANALL</sequence>
<name>A0AAV6UHW2_9ARAC</name>
<feature type="domain" description="Granulins" evidence="3">
    <location>
        <begin position="91"/>
        <end position="104"/>
    </location>
</feature>
<evidence type="ECO:0000313" key="5">
    <source>
        <dbReference type="Proteomes" id="UP000827092"/>
    </source>
</evidence>
<evidence type="ECO:0000256" key="2">
    <source>
        <dbReference type="SAM" id="Phobius"/>
    </source>
</evidence>
<gene>
    <name evidence="4" type="ORF">JTE90_004247</name>
</gene>
<dbReference type="EMBL" id="JAFNEN010000442">
    <property type="protein sequence ID" value="KAG8182881.1"/>
    <property type="molecule type" value="Genomic_DNA"/>
</dbReference>
<dbReference type="PROSITE" id="PS00799">
    <property type="entry name" value="GRANULINS"/>
    <property type="match status" value="1"/>
</dbReference>
<evidence type="ECO:0000256" key="1">
    <source>
        <dbReference type="ARBA" id="ARBA00023157"/>
    </source>
</evidence>